<dbReference type="KEGG" id="coe:CP258_02215"/>
<proteinExistence type="predicted"/>
<feature type="compositionally biased region" description="Basic residues" evidence="1">
    <location>
        <begin position="90"/>
        <end position="101"/>
    </location>
</feature>
<reference evidence="2 3" key="1">
    <citation type="journal article" date="2013" name="J. Biotechnol.">
        <title>Genome sequence of Corynebacterium pseudotuberculosis biovar equi strain 258 and prediction of antigenic targets to improve biotechnological vaccine production.</title>
        <authorList>
            <person name="Soares S.C."/>
            <person name="Trost E."/>
            <person name="Ramos R.T."/>
            <person name="Carneiro A.R."/>
            <person name="Santos A.R."/>
            <person name="Pinto A.C."/>
            <person name="Barbosa E."/>
            <person name="Aburjaile F."/>
            <person name="Ali A."/>
            <person name="Diniz C.A."/>
            <person name="Hassan S.S."/>
            <person name="Fiaux K."/>
            <person name="Guimaraes L.C."/>
            <person name="Bakhtiar S.M."/>
            <person name="Pereira U."/>
            <person name="Almeida S.S."/>
            <person name="Abreu V.A."/>
            <person name="Rocha F.S."/>
            <person name="Dorella F.A."/>
            <person name="Miyoshi A."/>
            <person name="Silva A."/>
            <person name="Azevedo V."/>
            <person name="Tauch A."/>
        </authorList>
    </citation>
    <scope>NUCLEOTIDE SEQUENCE [LARGE SCALE GENOMIC DNA]</scope>
    <source>
        <strain evidence="2 3">258</strain>
    </source>
</reference>
<dbReference type="RefSeq" id="WP_014366534.1">
    <property type="nucleotide sequence ID" value="NC_017945.3"/>
</dbReference>
<feature type="compositionally biased region" description="Basic and acidic residues" evidence="1">
    <location>
        <begin position="58"/>
        <end position="89"/>
    </location>
</feature>
<feature type="region of interest" description="Disordered" evidence="1">
    <location>
        <begin position="58"/>
        <end position="101"/>
    </location>
</feature>
<protein>
    <submittedName>
        <fullName evidence="2">Uncharacterized protein</fullName>
    </submittedName>
</protein>
<evidence type="ECO:0000313" key="3">
    <source>
        <dbReference type="Proteomes" id="UP000006465"/>
    </source>
</evidence>
<dbReference type="EMBL" id="CP003540">
    <property type="protein sequence ID" value="AFK16061.1"/>
    <property type="molecule type" value="Genomic_DNA"/>
</dbReference>
<organism evidence="2 3">
    <name type="scientific">Corynebacterium pseudotuberculosis 258</name>
    <dbReference type="NCBI Taxonomy" id="1168865"/>
    <lineage>
        <taxon>Bacteria</taxon>
        <taxon>Bacillati</taxon>
        <taxon>Actinomycetota</taxon>
        <taxon>Actinomycetes</taxon>
        <taxon>Mycobacteriales</taxon>
        <taxon>Corynebacteriaceae</taxon>
        <taxon>Corynebacterium</taxon>
    </lineage>
</organism>
<sequence length="101" mass="11995">MVNAEEEFQRRVENLEKQRQAAVNNYADFAKEFRATVARRMEEFERELKKSQEIVEKARQRGEARAAEKFRSDRIDNASSLRDRAPDRGRRGRVKSVLRRV</sequence>
<evidence type="ECO:0000313" key="2">
    <source>
        <dbReference type="EMBL" id="AFK16061.1"/>
    </source>
</evidence>
<accession>A0AAU8Q9X8</accession>
<evidence type="ECO:0000256" key="1">
    <source>
        <dbReference type="SAM" id="MobiDB-lite"/>
    </source>
</evidence>
<dbReference type="AlphaFoldDB" id="A0AAU8Q9X8"/>
<gene>
    <name evidence="2" type="ORF">CP258_02215</name>
</gene>
<name>A0AAU8Q9X8_CORPS</name>
<dbReference type="Proteomes" id="UP000006465">
    <property type="component" value="Chromosome"/>
</dbReference>